<dbReference type="RefSeq" id="WP_106262189.1">
    <property type="nucleotide sequence ID" value="NZ_PVTQ01000001.1"/>
</dbReference>
<dbReference type="PANTHER" id="PTHR47683">
    <property type="entry name" value="PSEUDOURIDINE SYNTHASE FAMILY PROTEIN-RELATED"/>
    <property type="match status" value="1"/>
</dbReference>
<proteinExistence type="inferred from homology"/>
<dbReference type="InterPro" id="IPR020094">
    <property type="entry name" value="TruA/RsuA/RluB/E/F_N"/>
</dbReference>
<dbReference type="Pfam" id="PF01479">
    <property type="entry name" value="S4"/>
    <property type="match status" value="1"/>
</dbReference>
<dbReference type="FunFam" id="3.10.290.10:FF:000003">
    <property type="entry name" value="Pseudouridine synthase"/>
    <property type="match status" value="1"/>
</dbReference>
<protein>
    <recommendedName>
        <fullName evidence="6">Pseudouridine synthase</fullName>
        <ecNumber evidence="6">5.4.99.-</ecNumber>
    </recommendedName>
</protein>
<comment type="caution">
    <text evidence="9">The sequence shown here is derived from an EMBL/GenBank/DDBJ whole genome shotgun (WGS) entry which is preliminary data.</text>
</comment>
<dbReference type="Gene3D" id="3.30.70.1560">
    <property type="entry name" value="Alpha-L RNA-binding motif"/>
    <property type="match status" value="1"/>
</dbReference>
<dbReference type="GO" id="GO:0000455">
    <property type="term" value="P:enzyme-directed rRNA pseudouridine synthesis"/>
    <property type="evidence" value="ECO:0007669"/>
    <property type="project" value="UniProtKB-ARBA"/>
</dbReference>
<evidence type="ECO:0000256" key="5">
    <source>
        <dbReference type="PROSITE-ProRule" id="PRU00182"/>
    </source>
</evidence>
<dbReference type="InterPro" id="IPR050343">
    <property type="entry name" value="RsuA_PseudoU_synthase"/>
</dbReference>
<comment type="similarity">
    <text evidence="2 6">Belongs to the pseudouridine synthase RsuA family.</text>
</comment>
<dbReference type="InterPro" id="IPR042092">
    <property type="entry name" value="PsdUridine_s_RsuA/RluB/E/F_cat"/>
</dbReference>
<dbReference type="SMART" id="SM00363">
    <property type="entry name" value="S4"/>
    <property type="match status" value="1"/>
</dbReference>
<dbReference type="Gene3D" id="3.10.290.10">
    <property type="entry name" value="RNA-binding S4 domain"/>
    <property type="match status" value="1"/>
</dbReference>
<reference evidence="9 10" key="1">
    <citation type="submission" date="2018-03" db="EMBL/GenBank/DDBJ databases">
        <title>Genomic Encyclopedia of Archaeal and Bacterial Type Strains, Phase II (KMG-II): from individual species to whole genera.</title>
        <authorList>
            <person name="Goeker M."/>
        </authorList>
    </citation>
    <scope>NUCLEOTIDE SEQUENCE [LARGE SCALE GENOMIC DNA]</scope>
    <source>
        <strain evidence="9 10">DSM 100212</strain>
    </source>
</reference>
<dbReference type="GO" id="GO:0120159">
    <property type="term" value="F:rRNA pseudouridine synthase activity"/>
    <property type="evidence" value="ECO:0007669"/>
    <property type="project" value="UniProtKB-ARBA"/>
</dbReference>
<evidence type="ECO:0000256" key="2">
    <source>
        <dbReference type="ARBA" id="ARBA00008348"/>
    </source>
</evidence>
<dbReference type="EMBL" id="PVTQ01000001">
    <property type="protein sequence ID" value="PRY93896.1"/>
    <property type="molecule type" value="Genomic_DNA"/>
</dbReference>
<feature type="compositionally biased region" description="Low complexity" evidence="7">
    <location>
        <begin position="16"/>
        <end position="25"/>
    </location>
</feature>
<evidence type="ECO:0000259" key="8">
    <source>
        <dbReference type="SMART" id="SM00363"/>
    </source>
</evidence>
<dbReference type="CDD" id="cd00165">
    <property type="entry name" value="S4"/>
    <property type="match status" value="1"/>
</dbReference>
<dbReference type="EC" id="5.4.99.-" evidence="6"/>
<comment type="catalytic activity">
    <reaction evidence="1">
        <text>a uridine in RNA = a pseudouridine in RNA</text>
        <dbReference type="Rhea" id="RHEA:48348"/>
        <dbReference type="Rhea" id="RHEA-COMP:12068"/>
        <dbReference type="Rhea" id="RHEA-COMP:12069"/>
        <dbReference type="ChEBI" id="CHEBI:65314"/>
        <dbReference type="ChEBI" id="CHEBI:65315"/>
    </reaction>
</comment>
<dbReference type="PROSITE" id="PS01149">
    <property type="entry name" value="PSI_RSU"/>
    <property type="match status" value="1"/>
</dbReference>
<dbReference type="NCBIfam" id="TIGR00093">
    <property type="entry name" value="pseudouridine synthase"/>
    <property type="match status" value="1"/>
</dbReference>
<feature type="region of interest" description="Disordered" evidence="7">
    <location>
        <begin position="279"/>
        <end position="305"/>
    </location>
</feature>
<evidence type="ECO:0000256" key="1">
    <source>
        <dbReference type="ARBA" id="ARBA00000073"/>
    </source>
</evidence>
<dbReference type="InterPro" id="IPR002942">
    <property type="entry name" value="S4_RNA-bd"/>
</dbReference>
<gene>
    <name evidence="9" type="ORF">CLV74_10125</name>
</gene>
<evidence type="ECO:0000256" key="3">
    <source>
        <dbReference type="ARBA" id="ARBA00022884"/>
    </source>
</evidence>
<dbReference type="InterPro" id="IPR006145">
    <property type="entry name" value="PsdUridine_synth_RsuA/RluA"/>
</dbReference>
<evidence type="ECO:0000313" key="10">
    <source>
        <dbReference type="Proteomes" id="UP000238392"/>
    </source>
</evidence>
<dbReference type="SUPFAM" id="SSF55120">
    <property type="entry name" value="Pseudouridine synthase"/>
    <property type="match status" value="1"/>
</dbReference>
<keyword evidence="4 6" id="KW-0413">Isomerase</keyword>
<dbReference type="GO" id="GO:0003723">
    <property type="term" value="F:RNA binding"/>
    <property type="evidence" value="ECO:0007669"/>
    <property type="project" value="UniProtKB-KW"/>
</dbReference>
<dbReference type="AlphaFoldDB" id="A0A2T0X4N6"/>
<name>A0A2T0X4N6_9RHOB</name>
<dbReference type="Pfam" id="PF00849">
    <property type="entry name" value="PseudoU_synth_2"/>
    <property type="match status" value="1"/>
</dbReference>
<accession>A0A2T0X4N6</accession>
<keyword evidence="10" id="KW-1185">Reference proteome</keyword>
<dbReference type="InterPro" id="IPR036986">
    <property type="entry name" value="S4_RNA-bd_sf"/>
</dbReference>
<evidence type="ECO:0000256" key="6">
    <source>
        <dbReference type="RuleBase" id="RU003887"/>
    </source>
</evidence>
<evidence type="ECO:0000256" key="7">
    <source>
        <dbReference type="SAM" id="MobiDB-lite"/>
    </source>
</evidence>
<organism evidence="9 10">
    <name type="scientific">Donghicola tyrosinivorans</name>
    <dbReference type="NCBI Taxonomy" id="1652492"/>
    <lineage>
        <taxon>Bacteria</taxon>
        <taxon>Pseudomonadati</taxon>
        <taxon>Pseudomonadota</taxon>
        <taxon>Alphaproteobacteria</taxon>
        <taxon>Rhodobacterales</taxon>
        <taxon>Roseobacteraceae</taxon>
        <taxon>Donghicola</taxon>
    </lineage>
</organism>
<dbReference type="Proteomes" id="UP000238392">
    <property type="component" value="Unassembled WGS sequence"/>
</dbReference>
<dbReference type="InterPro" id="IPR018496">
    <property type="entry name" value="PsdUridine_synth_RsuA/RluB_CS"/>
</dbReference>
<dbReference type="SUPFAM" id="SSF55174">
    <property type="entry name" value="Alpha-L RNA-binding motif"/>
    <property type="match status" value="1"/>
</dbReference>
<dbReference type="InterPro" id="IPR020103">
    <property type="entry name" value="PsdUridine_synth_cat_dom_sf"/>
</dbReference>
<dbReference type="Gene3D" id="3.30.70.580">
    <property type="entry name" value="Pseudouridine synthase I, catalytic domain, N-terminal subdomain"/>
    <property type="match status" value="1"/>
</dbReference>
<keyword evidence="3 5" id="KW-0694">RNA-binding</keyword>
<dbReference type="InterPro" id="IPR000748">
    <property type="entry name" value="PsdUridine_synth_RsuA/RluB/E/F"/>
</dbReference>
<dbReference type="OrthoDB" id="9807213at2"/>
<dbReference type="PANTHER" id="PTHR47683:SF3">
    <property type="entry name" value="RIBOSOMAL LARGE SUBUNIT PSEUDOURIDINE SYNTHASE B"/>
    <property type="match status" value="1"/>
</dbReference>
<evidence type="ECO:0000313" key="9">
    <source>
        <dbReference type="EMBL" id="PRY93896.1"/>
    </source>
</evidence>
<sequence length="305" mass="33767">MTRKTPNSDPSRRPNRPNGRPAGRPMGKPRPSTGPKPVDAAPVDPTKGERIAKVLARAGVASRREAEKLILEGKVSVNGSVIDSPALNVTGKDRIAVDGKPLDAPEPARLWLYHKPTGLVTTNKDEKGRETIYDKLPEELPRVMSVGRLDLNSEGLLLLTNDGALKRKLELPSTGWLRKYRVRVKGTVEDKTLEPLRQGITVEGESFQPMVVNFDRQQGANAWVTVGLREGKNREIRRAMSAIGLTVNRLIRISYGPFQLGQLKSGEVQEIRGRVLRDQLGMPAEEEQTPAKPGPKVQRRRRKPS</sequence>
<feature type="region of interest" description="Disordered" evidence="7">
    <location>
        <begin position="1"/>
        <end position="47"/>
    </location>
</feature>
<evidence type="ECO:0000256" key="4">
    <source>
        <dbReference type="ARBA" id="ARBA00023235"/>
    </source>
</evidence>
<dbReference type="PROSITE" id="PS50889">
    <property type="entry name" value="S4"/>
    <property type="match status" value="1"/>
</dbReference>
<feature type="domain" description="RNA-binding S4" evidence="8">
    <location>
        <begin position="49"/>
        <end position="107"/>
    </location>
</feature>